<proteinExistence type="predicted"/>
<dbReference type="Proteomes" id="UP000602510">
    <property type="component" value="Unassembled WGS sequence"/>
</dbReference>
<feature type="non-terminal residue" evidence="1">
    <location>
        <position position="1"/>
    </location>
</feature>
<name>A0A833SYH6_PHYIN</name>
<evidence type="ECO:0000313" key="1">
    <source>
        <dbReference type="EMBL" id="KAF4042028.1"/>
    </source>
</evidence>
<protein>
    <submittedName>
        <fullName evidence="1">Uncharacterized protein</fullName>
    </submittedName>
</protein>
<keyword evidence="2" id="KW-1185">Reference proteome</keyword>
<reference evidence="1" key="1">
    <citation type="submission" date="2020-04" db="EMBL/GenBank/DDBJ databases">
        <title>Hybrid Assembly of Korean Phytophthora infestans isolates.</title>
        <authorList>
            <person name="Prokchorchik M."/>
            <person name="Lee Y."/>
            <person name="Seo J."/>
            <person name="Cho J.-H."/>
            <person name="Park Y.-E."/>
            <person name="Jang D.-C."/>
            <person name="Im J.-S."/>
            <person name="Choi J.-G."/>
            <person name="Park H.-J."/>
            <person name="Lee G.-B."/>
            <person name="Lee Y.-G."/>
            <person name="Hong S.-Y."/>
            <person name="Cho K."/>
            <person name="Sohn K.H."/>
        </authorList>
    </citation>
    <scope>NUCLEOTIDE SEQUENCE</scope>
    <source>
        <strain evidence="1">KR_1_A1</strain>
    </source>
</reference>
<comment type="caution">
    <text evidence="1">The sequence shown here is derived from an EMBL/GenBank/DDBJ whole genome shotgun (WGS) entry which is preliminary data.</text>
</comment>
<organism evidence="1 2">
    <name type="scientific">Phytophthora infestans</name>
    <name type="common">Potato late blight agent</name>
    <name type="synonym">Botrytis infestans</name>
    <dbReference type="NCBI Taxonomy" id="4787"/>
    <lineage>
        <taxon>Eukaryota</taxon>
        <taxon>Sar</taxon>
        <taxon>Stramenopiles</taxon>
        <taxon>Oomycota</taxon>
        <taxon>Peronosporomycetes</taxon>
        <taxon>Peronosporales</taxon>
        <taxon>Peronosporaceae</taxon>
        <taxon>Phytophthora</taxon>
    </lineage>
</organism>
<dbReference type="AlphaFoldDB" id="A0A833SYH6"/>
<dbReference type="PANTHER" id="PTHR33714">
    <property type="entry name" value="COUNTING FACTOR-ASSOCIATED PROTEIN A-RELATED"/>
    <property type="match status" value="1"/>
</dbReference>
<accession>A0A833SYH6</accession>
<dbReference type="PANTHER" id="PTHR33714:SF3">
    <property type="entry name" value="COUNTING FACTOR-ASSOCIATED PROTEIN A-RELATED"/>
    <property type="match status" value="1"/>
</dbReference>
<evidence type="ECO:0000313" key="2">
    <source>
        <dbReference type="Proteomes" id="UP000602510"/>
    </source>
</evidence>
<sequence>LETVYSASLHVIVESYVAGKSCALTMLSSITVYQADGKCHKTAASASYMTSRAADKSVTILTHPSADCSAVPTITLDVTSAQAIGQLMRMASLTKI</sequence>
<gene>
    <name evidence="1" type="ORF">GN244_ATG05684</name>
</gene>
<dbReference type="EMBL" id="WSZM01000107">
    <property type="protein sequence ID" value="KAF4042028.1"/>
    <property type="molecule type" value="Genomic_DNA"/>
</dbReference>